<dbReference type="AlphaFoldDB" id="A0A5C6DIQ5"/>
<gene>
    <name evidence="2" type="ORF">Poly41_38480</name>
</gene>
<comment type="caution">
    <text evidence="2">The sequence shown here is derived from an EMBL/GenBank/DDBJ whole genome shotgun (WGS) entry which is preliminary data.</text>
</comment>
<evidence type="ECO:0000313" key="2">
    <source>
        <dbReference type="EMBL" id="TWU36095.1"/>
    </source>
</evidence>
<organism evidence="2 3">
    <name type="scientific">Novipirellula artificiosorum</name>
    <dbReference type="NCBI Taxonomy" id="2528016"/>
    <lineage>
        <taxon>Bacteria</taxon>
        <taxon>Pseudomonadati</taxon>
        <taxon>Planctomycetota</taxon>
        <taxon>Planctomycetia</taxon>
        <taxon>Pirellulales</taxon>
        <taxon>Pirellulaceae</taxon>
        <taxon>Novipirellula</taxon>
    </lineage>
</organism>
<keyword evidence="1" id="KW-0472">Membrane</keyword>
<evidence type="ECO:0000256" key="1">
    <source>
        <dbReference type="SAM" id="Phobius"/>
    </source>
</evidence>
<dbReference type="EMBL" id="SJPV01000006">
    <property type="protein sequence ID" value="TWU36095.1"/>
    <property type="molecule type" value="Genomic_DNA"/>
</dbReference>
<keyword evidence="1" id="KW-1133">Transmembrane helix</keyword>
<reference evidence="2 3" key="1">
    <citation type="submission" date="2019-02" db="EMBL/GenBank/DDBJ databases">
        <title>Deep-cultivation of Planctomycetes and their phenomic and genomic characterization uncovers novel biology.</title>
        <authorList>
            <person name="Wiegand S."/>
            <person name="Jogler M."/>
            <person name="Boedeker C."/>
            <person name="Pinto D."/>
            <person name="Vollmers J."/>
            <person name="Rivas-Marin E."/>
            <person name="Kohn T."/>
            <person name="Peeters S.H."/>
            <person name="Heuer A."/>
            <person name="Rast P."/>
            <person name="Oberbeckmann S."/>
            <person name="Bunk B."/>
            <person name="Jeske O."/>
            <person name="Meyerdierks A."/>
            <person name="Storesund J.E."/>
            <person name="Kallscheuer N."/>
            <person name="Luecker S."/>
            <person name="Lage O.M."/>
            <person name="Pohl T."/>
            <person name="Merkel B.J."/>
            <person name="Hornburger P."/>
            <person name="Mueller R.-W."/>
            <person name="Bruemmer F."/>
            <person name="Labrenz M."/>
            <person name="Spormann A.M."/>
            <person name="Op Den Camp H."/>
            <person name="Overmann J."/>
            <person name="Amann R."/>
            <person name="Jetten M.S.M."/>
            <person name="Mascher T."/>
            <person name="Medema M.H."/>
            <person name="Devos D.P."/>
            <person name="Kaster A.-K."/>
            <person name="Ovreas L."/>
            <person name="Rohde M."/>
            <person name="Galperin M.Y."/>
            <person name="Jogler C."/>
        </authorList>
    </citation>
    <scope>NUCLEOTIDE SEQUENCE [LARGE SCALE GENOMIC DNA]</scope>
    <source>
        <strain evidence="2 3">Poly41</strain>
    </source>
</reference>
<protein>
    <submittedName>
        <fullName evidence="2">Uncharacterized protein</fullName>
    </submittedName>
</protein>
<sequence length="35" mass="3854">MISLLIAVFSLVTILSSAGLLWFWLVRKDDGSVSD</sequence>
<feature type="transmembrane region" description="Helical" evidence="1">
    <location>
        <begin position="6"/>
        <end position="26"/>
    </location>
</feature>
<evidence type="ECO:0000313" key="3">
    <source>
        <dbReference type="Proteomes" id="UP000319143"/>
    </source>
</evidence>
<name>A0A5C6DIQ5_9BACT</name>
<dbReference type="Proteomes" id="UP000319143">
    <property type="component" value="Unassembled WGS sequence"/>
</dbReference>
<accession>A0A5C6DIQ5</accession>
<keyword evidence="3" id="KW-1185">Reference proteome</keyword>
<proteinExistence type="predicted"/>
<keyword evidence="1" id="KW-0812">Transmembrane</keyword>